<proteinExistence type="inferred from homology"/>
<dbReference type="PANTHER" id="PTHR30591">
    <property type="entry name" value="RECBCD ENZYME SUBUNIT RECC"/>
    <property type="match status" value="1"/>
</dbReference>
<keyword evidence="10 14" id="KW-0408">Iron</keyword>
<comment type="cofactor">
    <cofactor evidence="14">
        <name>Mg(2+)</name>
        <dbReference type="ChEBI" id="CHEBI:18420"/>
    </cofactor>
</comment>
<feature type="domain" description="UvrD-like helicase C-terminal" evidence="15">
    <location>
        <begin position="275"/>
        <end position="580"/>
    </location>
</feature>
<dbReference type="Pfam" id="PF12705">
    <property type="entry name" value="PDDEXK_1"/>
    <property type="match status" value="1"/>
</dbReference>
<feature type="binding site" evidence="14">
    <location>
        <position position="1118"/>
    </location>
    <ligand>
        <name>[4Fe-4S] cluster</name>
        <dbReference type="ChEBI" id="CHEBI:49883"/>
    </ligand>
</feature>
<dbReference type="Gene3D" id="6.10.140.1030">
    <property type="match status" value="1"/>
</dbReference>
<evidence type="ECO:0000256" key="12">
    <source>
        <dbReference type="ARBA" id="ARBA00023125"/>
    </source>
</evidence>
<dbReference type="RefSeq" id="WP_061569735.1">
    <property type="nucleotide sequence ID" value="NZ_LQYT01000117.1"/>
</dbReference>
<comment type="similarity">
    <text evidence="14">Belongs to the helicase family. AddB/RexB type 1 subfamily.</text>
</comment>
<dbReference type="EC" id="3.1.-.-" evidence="14"/>
<feature type="binding site" evidence="14">
    <location>
        <position position="1115"/>
    </location>
    <ligand>
        <name>[4Fe-4S] cluster</name>
        <dbReference type="ChEBI" id="CHEBI:49883"/>
    </ligand>
</feature>
<comment type="subunit">
    <text evidence="14">Heterodimer of AddA and AddB.</text>
</comment>
<dbReference type="PROSITE" id="PS51217">
    <property type="entry name" value="UVRD_HELICASE_CTER"/>
    <property type="match status" value="1"/>
</dbReference>
<gene>
    <name evidence="14" type="primary">addB</name>
    <name evidence="16" type="ORF">B4135_3390</name>
</gene>
<dbReference type="PATRIC" id="fig|301148.3.peg.1371"/>
<keyword evidence="11 14" id="KW-0411">Iron-sulfur</keyword>
<dbReference type="GO" id="GO:0008409">
    <property type="term" value="F:5'-3' exonuclease activity"/>
    <property type="evidence" value="ECO:0007669"/>
    <property type="project" value="UniProtKB-UniRule"/>
</dbReference>
<name>A0A150LEY8_9BACI</name>
<keyword evidence="13 14" id="KW-0234">DNA repair</keyword>
<feature type="binding site" evidence="14">
    <location>
        <position position="795"/>
    </location>
    <ligand>
        <name>[4Fe-4S] cluster</name>
        <dbReference type="ChEBI" id="CHEBI:49883"/>
    </ligand>
</feature>
<keyword evidence="5 14" id="KW-0227">DNA damage</keyword>
<evidence type="ECO:0000259" key="15">
    <source>
        <dbReference type="PROSITE" id="PS51217"/>
    </source>
</evidence>
<dbReference type="Proteomes" id="UP000075683">
    <property type="component" value="Unassembled WGS sequence"/>
</dbReference>
<dbReference type="Gene3D" id="3.40.50.300">
    <property type="entry name" value="P-loop containing nucleotide triphosphate hydrolases"/>
    <property type="match status" value="4"/>
</dbReference>
<evidence type="ECO:0000313" key="16">
    <source>
        <dbReference type="EMBL" id="KYD10589.1"/>
    </source>
</evidence>
<evidence type="ECO:0000256" key="5">
    <source>
        <dbReference type="ARBA" id="ARBA00022763"/>
    </source>
</evidence>
<comment type="function">
    <text evidence="14">The heterodimer acts as both an ATP-dependent DNA helicase and an ATP-dependent, dual-direction single-stranded exonuclease. Recognizes the chi site generating a DNA molecule suitable for the initiation of homologous recombination. The AddB subunit has 5' -&gt; 3' nuclease activity but not helicase activity.</text>
</comment>
<dbReference type="AlphaFoldDB" id="A0A150LEY8"/>
<dbReference type="HAMAP" id="MF_01452">
    <property type="entry name" value="AddB_type1"/>
    <property type="match status" value="1"/>
</dbReference>
<evidence type="ECO:0000256" key="4">
    <source>
        <dbReference type="ARBA" id="ARBA00022741"/>
    </source>
</evidence>
<dbReference type="Gene3D" id="3.90.320.10">
    <property type="match status" value="1"/>
</dbReference>
<organism evidence="16 17">
    <name type="scientific">Caldibacillus debilis</name>
    <dbReference type="NCBI Taxonomy" id="301148"/>
    <lineage>
        <taxon>Bacteria</taxon>
        <taxon>Bacillati</taxon>
        <taxon>Bacillota</taxon>
        <taxon>Bacilli</taxon>
        <taxon>Bacillales</taxon>
        <taxon>Bacillaceae</taxon>
        <taxon>Caldibacillus</taxon>
    </lineage>
</organism>
<keyword evidence="3 14" id="KW-0479">Metal-binding</keyword>
<keyword evidence="1 14" id="KW-0004">4Fe-4S</keyword>
<evidence type="ECO:0000256" key="6">
    <source>
        <dbReference type="ARBA" id="ARBA00022801"/>
    </source>
</evidence>
<dbReference type="InterPro" id="IPR027417">
    <property type="entry name" value="P-loop_NTPase"/>
</dbReference>
<dbReference type="NCBIfam" id="TIGR02773">
    <property type="entry name" value="addB_Gpos"/>
    <property type="match status" value="1"/>
</dbReference>
<accession>A0A150LEY8</accession>
<evidence type="ECO:0000256" key="1">
    <source>
        <dbReference type="ARBA" id="ARBA00022485"/>
    </source>
</evidence>
<keyword evidence="2 14" id="KW-0540">Nuclease</keyword>
<feature type="binding site" evidence="14">
    <location>
        <position position="1124"/>
    </location>
    <ligand>
        <name>[4Fe-4S] cluster</name>
        <dbReference type="ChEBI" id="CHEBI:49883"/>
    </ligand>
</feature>
<dbReference type="GO" id="GO:0051539">
    <property type="term" value="F:4 iron, 4 sulfur cluster binding"/>
    <property type="evidence" value="ECO:0007669"/>
    <property type="project" value="UniProtKB-KW"/>
</dbReference>
<dbReference type="GO" id="GO:0046872">
    <property type="term" value="F:metal ion binding"/>
    <property type="evidence" value="ECO:0007669"/>
    <property type="project" value="UniProtKB-KW"/>
</dbReference>
<evidence type="ECO:0000256" key="8">
    <source>
        <dbReference type="ARBA" id="ARBA00022839"/>
    </source>
</evidence>
<keyword evidence="6 14" id="KW-0378">Hydrolase</keyword>
<keyword evidence="12 14" id="KW-0238">DNA-binding</keyword>
<keyword evidence="7 14" id="KW-0347">Helicase</keyword>
<evidence type="ECO:0000256" key="9">
    <source>
        <dbReference type="ARBA" id="ARBA00022840"/>
    </source>
</evidence>
<protein>
    <recommendedName>
        <fullName evidence="14">ATP-dependent helicase/deoxyribonuclease subunit B</fullName>
        <ecNumber evidence="14">3.1.-.-</ecNumber>
    </recommendedName>
    <alternativeName>
        <fullName evidence="14">ATP-dependent helicase/nuclease subunit AddB</fullName>
    </alternativeName>
</protein>
<keyword evidence="8 14" id="KW-0269">Exonuclease</keyword>
<evidence type="ECO:0000256" key="11">
    <source>
        <dbReference type="ARBA" id="ARBA00023014"/>
    </source>
</evidence>
<sequence length="1157" mass="133518">MSVRFVLGRSGSGKSAFMMDEIIGKMKEDPWGRPIFYIVPDQMSFLTEYEFASRSEIRGMVRTQIYSFTRLAWRVLQETGGANRIHIHSTGIAMLIRKIINENREKLKIFRKNADKFGFIRQMENLLTEFKRYLIAPGELADVGESGDLGQNLLDKLHDLHIIYREFTEVLKNKYTAADDYLTLLSENIKDSEILRDSEVYLDGFYRFTPQEYAVIEQLMKHCARVTVALTLDRPCRDRIPDELDLFRMTGETYGTLYEMATVNGVPVEDDLVFGETLRFRSPGLKYLEAHFEELPPPPFPEKPDLAIMEAANIRAEVEGVARKIIALARDGGYRFKDMAILLRNSPAYLELIETIFKDYRIPFYIDQKKMMLNHPLIEFIRSVLEIVTRNWPHEAVFRAVKTDFLFPKGANLPALREQMDVLENYCLSHGIQGKRWTEDTPFRYRRYRGIDDFSVQTDEEKELENRLNEWRNMITAPIIRLEKRMRRAANGRELCEALYLFLEDLDVPEKLEMLRKDAESSGELRLSREHEQVWPAVIDLLDQFVEVLGDERMSPEDFAETIDSGLESLRFSTVPPALDQVIVADLELSRLADVKIAFLIGLNDGILPAKFSEEGILSDDDREQLSARGLKNAPTGKERLLDEEFIAYKAFTTPSERLYLSYPIADEEGKALLPSPYIKRMKEMFPKVREIPLKSEPNECPEAEQPDYIVNFDIALFHLTNELERYKRRYPVAPLWWDCYNLIMESGHKEAAKAVLSSLFYENKAKKLSPDTVRDLYGDKLYGSITRMELYNSCPYAHFLTHGLRLEKREIFKLELPDIGQLYHAALKEIGEKVRSMDRTWGSLSLGELEQIVKETVQRLAPKLQHEILFSSNRYQYLKRKFEKILLRSVKVLREHAKASVFEPIGLEIAFGPKGDLPPVRYRLKNGMSLELVGRIDRVDKAETDRGVFLRIIDYKSGSRALDLGEVYYGLALQMLTYLDVLLSYSEMLVGKPAKPAGVFYFRVHNPSVRSGKPLSDEEIEREIFKKYKMAGLALSDPEIIKAMDQTLTSGESQIIAAGIKRDGRLTARSKTADEEEFSVMRQYVRRVFQKTGEAIAEGSVDIAPYKMNGETPCQYCPFHPVCQFDQRLGENRFRVLTPLKQDEAMAFMKREVADQ</sequence>
<evidence type="ECO:0000256" key="2">
    <source>
        <dbReference type="ARBA" id="ARBA00022722"/>
    </source>
</evidence>
<reference evidence="16 17" key="1">
    <citation type="submission" date="2016-01" db="EMBL/GenBank/DDBJ databases">
        <title>Draft Genome Sequences of Seven Thermophilic Sporeformers Isolated from Foods.</title>
        <authorList>
            <person name="Berendsen E.M."/>
            <person name="Wells-Bennik M.H."/>
            <person name="Krawcyk A.O."/>
            <person name="De Jong A."/>
            <person name="Holsappel S."/>
            <person name="Eijlander R.T."/>
            <person name="Kuipers O.P."/>
        </authorList>
    </citation>
    <scope>NUCLEOTIDE SEQUENCE [LARGE SCALE GENOMIC DNA]</scope>
    <source>
        <strain evidence="16 17">B4135</strain>
    </source>
</reference>
<dbReference type="EMBL" id="LQYT01000117">
    <property type="protein sequence ID" value="KYD10589.1"/>
    <property type="molecule type" value="Genomic_DNA"/>
</dbReference>
<evidence type="ECO:0000256" key="3">
    <source>
        <dbReference type="ARBA" id="ARBA00022723"/>
    </source>
</evidence>
<keyword evidence="9 14" id="KW-0067">ATP-binding</keyword>
<evidence type="ECO:0000256" key="10">
    <source>
        <dbReference type="ARBA" id="ARBA00023004"/>
    </source>
</evidence>
<dbReference type="GO" id="GO:0004386">
    <property type="term" value="F:helicase activity"/>
    <property type="evidence" value="ECO:0007669"/>
    <property type="project" value="UniProtKB-KW"/>
</dbReference>
<dbReference type="GO" id="GO:0000724">
    <property type="term" value="P:double-strand break repair via homologous recombination"/>
    <property type="evidence" value="ECO:0007669"/>
    <property type="project" value="UniProtKB-UniRule"/>
</dbReference>
<evidence type="ECO:0000313" key="17">
    <source>
        <dbReference type="Proteomes" id="UP000075683"/>
    </source>
</evidence>
<evidence type="ECO:0000256" key="7">
    <source>
        <dbReference type="ARBA" id="ARBA00022806"/>
    </source>
</evidence>
<dbReference type="InterPro" id="IPR014140">
    <property type="entry name" value="DNA_helicase_suAddB"/>
</dbReference>
<evidence type="ECO:0000256" key="13">
    <source>
        <dbReference type="ARBA" id="ARBA00023204"/>
    </source>
</evidence>
<dbReference type="InterPro" id="IPR014017">
    <property type="entry name" value="DNA_helicase_UvrD-like_C"/>
</dbReference>
<keyword evidence="4 14" id="KW-0547">Nucleotide-binding</keyword>
<dbReference type="OrthoDB" id="9758506at2"/>
<dbReference type="GO" id="GO:0003690">
    <property type="term" value="F:double-stranded DNA binding"/>
    <property type="evidence" value="ECO:0007669"/>
    <property type="project" value="UniProtKB-UniRule"/>
</dbReference>
<dbReference type="STRING" id="301148.B4135_3390"/>
<comment type="caution">
    <text evidence="16">The sequence shown here is derived from an EMBL/GenBank/DDBJ whole genome shotgun (WGS) entry which is preliminary data.</text>
</comment>
<comment type="miscellaneous">
    <text evidence="14">Despite having conserved helicase domains, this subunit does not have helicase activity.</text>
</comment>
<comment type="cofactor">
    <cofactor evidence="14">
        <name>[4Fe-4S] cluster</name>
        <dbReference type="ChEBI" id="CHEBI:49883"/>
    </cofactor>
    <text evidence="14">Binds 1 [4Fe-4S] cluster.</text>
</comment>
<dbReference type="InterPro" id="IPR049035">
    <property type="entry name" value="ADDB_N"/>
</dbReference>
<dbReference type="Pfam" id="PF21445">
    <property type="entry name" value="ADDB_N"/>
    <property type="match status" value="1"/>
</dbReference>
<dbReference type="GO" id="GO:0005524">
    <property type="term" value="F:ATP binding"/>
    <property type="evidence" value="ECO:0007669"/>
    <property type="project" value="UniProtKB-UniRule"/>
</dbReference>
<dbReference type="InterPro" id="IPR011604">
    <property type="entry name" value="PDDEXK-like_dom_sf"/>
</dbReference>
<dbReference type="SUPFAM" id="SSF52540">
    <property type="entry name" value="P-loop containing nucleoside triphosphate hydrolases"/>
    <property type="match status" value="1"/>
</dbReference>
<evidence type="ECO:0000256" key="14">
    <source>
        <dbReference type="HAMAP-Rule" id="MF_01452"/>
    </source>
</evidence>
<dbReference type="PANTHER" id="PTHR30591:SF1">
    <property type="entry name" value="RECBCD ENZYME SUBUNIT RECC"/>
    <property type="match status" value="1"/>
</dbReference>
<dbReference type="InterPro" id="IPR038726">
    <property type="entry name" value="PDDEXK_AddAB-type"/>
</dbReference>